<gene>
    <name evidence="1" type="ORF">DI526_19610</name>
</gene>
<dbReference type="AlphaFoldDB" id="A0A2W5UUL6"/>
<dbReference type="Proteomes" id="UP000249393">
    <property type="component" value="Unassembled WGS sequence"/>
</dbReference>
<reference evidence="1 2" key="1">
    <citation type="submission" date="2017-08" db="EMBL/GenBank/DDBJ databases">
        <title>Infants hospitalized years apart are colonized by the same room-sourced microbial strains.</title>
        <authorList>
            <person name="Brooks B."/>
            <person name="Olm M.R."/>
            <person name="Firek B.A."/>
            <person name="Baker R."/>
            <person name="Thomas B.C."/>
            <person name="Morowitz M.J."/>
            <person name="Banfield J.F."/>
        </authorList>
    </citation>
    <scope>NUCLEOTIDE SEQUENCE [LARGE SCALE GENOMIC DNA]</scope>
    <source>
        <strain evidence="1">S2_003_000_R2_4</strain>
    </source>
</reference>
<name>A0A2W5UUL6_9CAUL</name>
<dbReference type="Gene3D" id="1.20.910.10">
    <property type="entry name" value="Heme oxygenase-like"/>
    <property type="match status" value="1"/>
</dbReference>
<dbReference type="Pfam" id="PF01126">
    <property type="entry name" value="Heme_oxygenase"/>
    <property type="match status" value="1"/>
</dbReference>
<sequence>MPDTLLRDRLRAATAGDHQALDQTAAALDFDSASGYGRFLSASAGALTSLELALERDGVETWLADWPRRSRRAVLHDDLAAMNLPIPTLEAQPAFSQAFAVGVLYVLEGSRLGARFIARRVRSSGPTLPTGYLTHGEEFNLWRSFLEWLESQRKVGFRTDEAVAGARYGFRCFAAAFQTVASPGVSNVRAGVDARI</sequence>
<dbReference type="GO" id="GO:0006788">
    <property type="term" value="P:heme oxidation"/>
    <property type="evidence" value="ECO:0007669"/>
    <property type="project" value="InterPro"/>
</dbReference>
<accession>A0A2W5UUL6</accession>
<dbReference type="SUPFAM" id="SSF48613">
    <property type="entry name" value="Heme oxygenase-like"/>
    <property type="match status" value="1"/>
</dbReference>
<dbReference type="EMBL" id="QFQZ01000086">
    <property type="protein sequence ID" value="PZR31449.1"/>
    <property type="molecule type" value="Genomic_DNA"/>
</dbReference>
<organism evidence="1 2">
    <name type="scientific">Caulobacter segnis</name>
    <dbReference type="NCBI Taxonomy" id="88688"/>
    <lineage>
        <taxon>Bacteria</taxon>
        <taxon>Pseudomonadati</taxon>
        <taxon>Pseudomonadota</taxon>
        <taxon>Alphaproteobacteria</taxon>
        <taxon>Caulobacterales</taxon>
        <taxon>Caulobacteraceae</taxon>
        <taxon>Caulobacter</taxon>
    </lineage>
</organism>
<dbReference type="InterPro" id="IPR016053">
    <property type="entry name" value="Haem_Oase-like"/>
</dbReference>
<proteinExistence type="predicted"/>
<evidence type="ECO:0000313" key="1">
    <source>
        <dbReference type="EMBL" id="PZR31449.1"/>
    </source>
</evidence>
<dbReference type="InterPro" id="IPR016084">
    <property type="entry name" value="Haem_Oase-like_multi-hlx"/>
</dbReference>
<evidence type="ECO:0000313" key="2">
    <source>
        <dbReference type="Proteomes" id="UP000249393"/>
    </source>
</evidence>
<comment type="caution">
    <text evidence="1">The sequence shown here is derived from an EMBL/GenBank/DDBJ whole genome shotgun (WGS) entry which is preliminary data.</text>
</comment>
<dbReference type="CDD" id="cd19166">
    <property type="entry name" value="HemeO-bac"/>
    <property type="match status" value="1"/>
</dbReference>
<dbReference type="GO" id="GO:0004392">
    <property type="term" value="F:heme oxygenase (decyclizing) activity"/>
    <property type="evidence" value="ECO:0007669"/>
    <property type="project" value="InterPro"/>
</dbReference>
<protein>
    <submittedName>
        <fullName evidence="1">Heme oxygenase</fullName>
    </submittedName>
</protein>